<sequence>MLSSIEAQSAFNMLVQIYFNSGLQDSNTRLFGQLTGAKPGAERTYPTFAGLNDKWALGGILGGLDKHFATVHLDQPLF</sequence>
<dbReference type="Proteomes" id="UP000095081">
    <property type="component" value="Unassembled WGS sequence"/>
</dbReference>
<organism evidence="1 2">
    <name type="scientific">Pseudomonas aylmerensis</name>
    <dbReference type="NCBI Taxonomy" id="1869229"/>
    <lineage>
        <taxon>Bacteria</taxon>
        <taxon>Pseudomonadati</taxon>
        <taxon>Pseudomonadota</taxon>
        <taxon>Gammaproteobacteria</taxon>
        <taxon>Pseudomonadales</taxon>
        <taxon>Pseudomonadaceae</taxon>
        <taxon>Pseudomonas</taxon>
    </lineage>
</organism>
<name>A0ABX2Z222_9PSED</name>
<dbReference type="EMBL" id="MAUE01000002">
    <property type="protein sequence ID" value="OCW30248.1"/>
    <property type="molecule type" value="Genomic_DNA"/>
</dbReference>
<reference evidence="1 2" key="1">
    <citation type="submission" date="2016-06" db="EMBL/GenBank/DDBJ databases">
        <title>Draft genome sequence of Pseudomonas sp. S1E40, a novel strain antagonistic activity to fungal plant pathogen.</title>
        <authorList>
            <person name="Tambong J.T."/>
            <person name="Tchagang C."/>
            <person name="Xu R."/>
        </authorList>
    </citation>
    <scope>NUCLEOTIDE SEQUENCE [LARGE SCALE GENOMIC DNA]</scope>
    <source>
        <strain evidence="1 2">S1E40</strain>
    </source>
</reference>
<gene>
    <name evidence="1" type="ORF">BBG20_01695</name>
</gene>
<keyword evidence="2" id="KW-1185">Reference proteome</keyword>
<comment type="caution">
    <text evidence="1">The sequence shown here is derived from an EMBL/GenBank/DDBJ whole genome shotgun (WGS) entry which is preliminary data.</text>
</comment>
<accession>A0ABX2Z222</accession>
<evidence type="ECO:0000313" key="1">
    <source>
        <dbReference type="EMBL" id="OCW30248.1"/>
    </source>
</evidence>
<protein>
    <submittedName>
        <fullName evidence="1">Uncharacterized protein</fullName>
    </submittedName>
</protein>
<proteinExistence type="predicted"/>
<evidence type="ECO:0000313" key="2">
    <source>
        <dbReference type="Proteomes" id="UP000095081"/>
    </source>
</evidence>